<accession>D0MSU0</accession>
<dbReference type="EMBL" id="DS028118">
    <property type="protein sequence ID" value="EEY57524.1"/>
    <property type="molecule type" value="Genomic_DNA"/>
</dbReference>
<reference evidence="2" key="1">
    <citation type="journal article" date="2009" name="Nature">
        <title>Genome sequence and analysis of the Irish potato famine pathogen Phytophthora infestans.</title>
        <authorList>
            <consortium name="The Broad Institute Genome Sequencing Platform"/>
            <person name="Haas B.J."/>
            <person name="Kamoun S."/>
            <person name="Zody M.C."/>
            <person name="Jiang R.H."/>
            <person name="Handsaker R.E."/>
            <person name="Cano L.M."/>
            <person name="Grabherr M."/>
            <person name="Kodira C.D."/>
            <person name="Raffaele S."/>
            <person name="Torto-Alalibo T."/>
            <person name="Bozkurt T.O."/>
            <person name="Ah-Fong A.M."/>
            <person name="Alvarado L."/>
            <person name="Anderson V.L."/>
            <person name="Armstrong M.R."/>
            <person name="Avrova A."/>
            <person name="Baxter L."/>
            <person name="Beynon J."/>
            <person name="Boevink P.C."/>
            <person name="Bollmann S.R."/>
            <person name="Bos J.I."/>
            <person name="Bulone V."/>
            <person name="Cai G."/>
            <person name="Cakir C."/>
            <person name="Carrington J.C."/>
            <person name="Chawner M."/>
            <person name="Conti L."/>
            <person name="Costanzo S."/>
            <person name="Ewan R."/>
            <person name="Fahlgren N."/>
            <person name="Fischbach M.A."/>
            <person name="Fugelstad J."/>
            <person name="Gilroy E.M."/>
            <person name="Gnerre S."/>
            <person name="Green P.J."/>
            <person name="Grenville-Briggs L.J."/>
            <person name="Griffith J."/>
            <person name="Grunwald N.J."/>
            <person name="Horn K."/>
            <person name="Horner N.R."/>
            <person name="Hu C.H."/>
            <person name="Huitema E."/>
            <person name="Jeong D.H."/>
            <person name="Jones A.M."/>
            <person name="Jones J.D."/>
            <person name="Jones R.W."/>
            <person name="Karlsson E.K."/>
            <person name="Kunjeti S.G."/>
            <person name="Lamour K."/>
            <person name="Liu Z."/>
            <person name="Ma L."/>
            <person name="Maclean D."/>
            <person name="Chibucos M.C."/>
            <person name="McDonald H."/>
            <person name="McWalters J."/>
            <person name="Meijer H.J."/>
            <person name="Morgan W."/>
            <person name="Morris P.F."/>
            <person name="Munro C.A."/>
            <person name="O'Neill K."/>
            <person name="Ospina-Giraldo M."/>
            <person name="Pinzon A."/>
            <person name="Pritchard L."/>
            <person name="Ramsahoye B."/>
            <person name="Ren Q."/>
            <person name="Restrepo S."/>
            <person name="Roy S."/>
            <person name="Sadanandom A."/>
            <person name="Savidor A."/>
            <person name="Schornack S."/>
            <person name="Schwartz D.C."/>
            <person name="Schumann U.D."/>
            <person name="Schwessinger B."/>
            <person name="Seyer L."/>
            <person name="Sharpe T."/>
            <person name="Silvar C."/>
            <person name="Song J."/>
            <person name="Studholme D.J."/>
            <person name="Sykes S."/>
            <person name="Thines M."/>
            <person name="van de Vondervoort P.J."/>
            <person name="Phuntumart V."/>
            <person name="Wawra S."/>
            <person name="Weide R."/>
            <person name="Win J."/>
            <person name="Young C."/>
            <person name="Zhou S."/>
            <person name="Fry W."/>
            <person name="Meyers B.C."/>
            <person name="van West P."/>
            <person name="Ristaino J."/>
            <person name="Govers F."/>
            <person name="Birch P.R."/>
            <person name="Whisson S.C."/>
            <person name="Judelson H.S."/>
            <person name="Nusbaum C."/>
        </authorList>
    </citation>
    <scope>NUCLEOTIDE SEQUENCE [LARGE SCALE GENOMIC DNA]</scope>
    <source>
        <strain evidence="2">T30-4</strain>
    </source>
</reference>
<dbReference type="HOGENOM" id="CLU_1334175_0_0_1"/>
<dbReference type="OrthoDB" id="2419400at2759"/>
<organism evidence="1 2">
    <name type="scientific">Phytophthora infestans (strain T30-4)</name>
    <name type="common">Potato late blight agent</name>
    <dbReference type="NCBI Taxonomy" id="403677"/>
    <lineage>
        <taxon>Eukaryota</taxon>
        <taxon>Sar</taxon>
        <taxon>Stramenopiles</taxon>
        <taxon>Oomycota</taxon>
        <taxon>Peronosporomycetes</taxon>
        <taxon>Peronosporales</taxon>
        <taxon>Peronosporaceae</taxon>
        <taxon>Phytophthora</taxon>
    </lineage>
</organism>
<dbReference type="OMA" id="PRFHIIF"/>
<proteinExistence type="predicted"/>
<keyword evidence="2" id="KW-1185">Reference proteome</keyword>
<dbReference type="GeneID" id="9476596"/>
<dbReference type="InParanoid" id="D0MSU0"/>
<dbReference type="VEuPathDB" id="FungiDB:PITG_00076"/>
<dbReference type="KEGG" id="pif:PITG_00076"/>
<evidence type="ECO:0000313" key="1">
    <source>
        <dbReference type="EMBL" id="EEY57524.1"/>
    </source>
</evidence>
<dbReference type="Proteomes" id="UP000006643">
    <property type="component" value="Unassembled WGS sequence"/>
</dbReference>
<dbReference type="AlphaFoldDB" id="D0MSU0"/>
<evidence type="ECO:0000313" key="2">
    <source>
        <dbReference type="Proteomes" id="UP000006643"/>
    </source>
</evidence>
<dbReference type="RefSeq" id="XP_002908710.1">
    <property type="nucleotide sequence ID" value="XM_002908664.1"/>
</dbReference>
<gene>
    <name evidence="1" type="ORF">PITG_00076</name>
</gene>
<name>D0MSU0_PHYIT</name>
<protein>
    <submittedName>
        <fullName evidence="1">Uncharacterized protein</fullName>
    </submittedName>
</protein>
<sequence length="206" mass="22922">MCDVPVISQRGESVELTQMWHRGSREEEKVGDSSGFLETLGITSWGVYPKERARLINLIFHKLHRNPKFHVVFVCCGAFSSRTTVTDKSTNVSFQQIVVGPISKVASLEQLASCADEDLVTCYSIQQEIPSGILTSQQYCVLELVPHARGASSDVKFYTQHHDEARLILGPVVGRVTPKTARILIELDRPVPNLCCTLTDPVTLQR</sequence>